<gene>
    <name evidence="5" type="ORF">J5U18_10085</name>
</gene>
<protein>
    <submittedName>
        <fullName evidence="5">OmpH family outer membrane protein</fullName>
    </submittedName>
</protein>
<dbReference type="GO" id="GO:0005829">
    <property type="term" value="C:cytosol"/>
    <property type="evidence" value="ECO:0007669"/>
    <property type="project" value="TreeGrafter"/>
</dbReference>
<accession>A0A8T4HA80</accession>
<dbReference type="Pfam" id="PF03938">
    <property type="entry name" value="OmpH"/>
    <property type="match status" value="1"/>
</dbReference>
<name>A0A8T4HA80_9SPHI</name>
<reference evidence="5" key="1">
    <citation type="submission" date="2021-03" db="EMBL/GenBank/DDBJ databases">
        <authorList>
            <person name="Lu T."/>
            <person name="Wang Q."/>
            <person name="Han X."/>
        </authorList>
    </citation>
    <scope>NUCLEOTIDE SEQUENCE</scope>
    <source>
        <strain evidence="5">WQ 2009</strain>
    </source>
</reference>
<comment type="caution">
    <text evidence="5">The sequence shown here is derived from an EMBL/GenBank/DDBJ whole genome shotgun (WGS) entry which is preliminary data.</text>
</comment>
<dbReference type="InterPro" id="IPR024930">
    <property type="entry name" value="Skp_dom_sf"/>
</dbReference>
<feature type="chain" id="PRO_5035739154" evidence="4">
    <location>
        <begin position="24"/>
        <end position="177"/>
    </location>
</feature>
<keyword evidence="6" id="KW-1185">Reference proteome</keyword>
<keyword evidence="3" id="KW-0175">Coiled coil</keyword>
<dbReference type="RefSeq" id="WP_353547415.1">
    <property type="nucleotide sequence ID" value="NZ_JAGKSB010000011.1"/>
</dbReference>
<dbReference type="SMART" id="SM00935">
    <property type="entry name" value="OmpH"/>
    <property type="match status" value="1"/>
</dbReference>
<evidence type="ECO:0000256" key="4">
    <source>
        <dbReference type="SAM" id="SignalP"/>
    </source>
</evidence>
<dbReference type="SUPFAM" id="SSF111384">
    <property type="entry name" value="OmpH-like"/>
    <property type="match status" value="1"/>
</dbReference>
<evidence type="ECO:0000256" key="1">
    <source>
        <dbReference type="ARBA" id="ARBA00009091"/>
    </source>
</evidence>
<organism evidence="5 6">
    <name type="scientific">Rhinopithecimicrobium faecis</name>
    <dbReference type="NCBI Taxonomy" id="2820698"/>
    <lineage>
        <taxon>Bacteria</taxon>
        <taxon>Pseudomonadati</taxon>
        <taxon>Bacteroidota</taxon>
        <taxon>Sphingobacteriia</taxon>
        <taxon>Sphingobacteriales</taxon>
        <taxon>Sphingobacteriaceae</taxon>
        <taxon>Rhinopithecimicrobium</taxon>
    </lineage>
</organism>
<dbReference type="GO" id="GO:0051082">
    <property type="term" value="F:unfolded protein binding"/>
    <property type="evidence" value="ECO:0007669"/>
    <property type="project" value="InterPro"/>
</dbReference>
<evidence type="ECO:0000256" key="3">
    <source>
        <dbReference type="SAM" id="Coils"/>
    </source>
</evidence>
<feature type="coiled-coil region" evidence="3">
    <location>
        <begin position="86"/>
        <end position="120"/>
    </location>
</feature>
<evidence type="ECO:0000256" key="2">
    <source>
        <dbReference type="ARBA" id="ARBA00022729"/>
    </source>
</evidence>
<proteinExistence type="inferred from homology"/>
<evidence type="ECO:0000313" key="6">
    <source>
        <dbReference type="Proteomes" id="UP000679691"/>
    </source>
</evidence>
<dbReference type="EMBL" id="JAGKSB010000011">
    <property type="protein sequence ID" value="MBP3943912.1"/>
    <property type="molecule type" value="Genomic_DNA"/>
</dbReference>
<dbReference type="AlphaFoldDB" id="A0A8T4HA80"/>
<dbReference type="InterPro" id="IPR005632">
    <property type="entry name" value="Chaperone_Skp"/>
</dbReference>
<dbReference type="Gene3D" id="3.30.910.20">
    <property type="entry name" value="Skp domain"/>
    <property type="match status" value="1"/>
</dbReference>
<evidence type="ECO:0000313" key="5">
    <source>
        <dbReference type="EMBL" id="MBP3943912.1"/>
    </source>
</evidence>
<dbReference type="Proteomes" id="UP000679691">
    <property type="component" value="Unassembled WGS sequence"/>
</dbReference>
<keyword evidence="2 4" id="KW-0732">Signal</keyword>
<dbReference type="PANTHER" id="PTHR35089">
    <property type="entry name" value="CHAPERONE PROTEIN SKP"/>
    <property type="match status" value="1"/>
</dbReference>
<dbReference type="PANTHER" id="PTHR35089:SF1">
    <property type="entry name" value="CHAPERONE PROTEIN SKP"/>
    <property type="match status" value="1"/>
</dbReference>
<feature type="signal peptide" evidence="4">
    <location>
        <begin position="1"/>
        <end position="23"/>
    </location>
</feature>
<comment type="similarity">
    <text evidence="1">Belongs to the Skp family.</text>
</comment>
<sequence length="177" mass="19768">MKNLVKGAALLVVMFLSTQFANAQQKIGHVSFNEIFSLTTDFKTAQDQLKTLGEAKTKEIQALYTEFQTKQTAANDKLRNRSEANKDKVDAELQTLGTELQDMQNRITEFQRLAQEEVQKKEEELFTPIQKKVADAITAVSKEKGYAYVLDVSTGSIPYFQGGDDLTPAVKSKLGIK</sequence>
<dbReference type="GO" id="GO:0050821">
    <property type="term" value="P:protein stabilization"/>
    <property type="evidence" value="ECO:0007669"/>
    <property type="project" value="TreeGrafter"/>
</dbReference>